<dbReference type="Gene3D" id="3.90.79.10">
    <property type="entry name" value="Nucleoside Triphosphate Pyrophosphohydrolase"/>
    <property type="match status" value="1"/>
</dbReference>
<dbReference type="InterPro" id="IPR000086">
    <property type="entry name" value="NUDIX_hydrolase_dom"/>
</dbReference>
<proteinExistence type="predicted"/>
<name>A0A3B0TCG6_9ZZZZ</name>
<evidence type="ECO:0000313" key="2">
    <source>
        <dbReference type="EMBL" id="VAW15738.1"/>
    </source>
</evidence>
<dbReference type="InterPro" id="IPR015797">
    <property type="entry name" value="NUDIX_hydrolase-like_dom_sf"/>
</dbReference>
<organism evidence="2">
    <name type="scientific">hydrothermal vent metagenome</name>
    <dbReference type="NCBI Taxonomy" id="652676"/>
    <lineage>
        <taxon>unclassified sequences</taxon>
        <taxon>metagenomes</taxon>
        <taxon>ecological metagenomes</taxon>
    </lineage>
</organism>
<accession>A0A3B0TCG6</accession>
<feature type="domain" description="Nudix hydrolase" evidence="1">
    <location>
        <begin position="100"/>
        <end position="246"/>
    </location>
</feature>
<protein>
    <recommendedName>
        <fullName evidence="1">Nudix hydrolase domain-containing protein</fullName>
    </recommendedName>
</protein>
<dbReference type="SUPFAM" id="SSF55811">
    <property type="entry name" value="Nudix"/>
    <property type="match status" value="1"/>
</dbReference>
<gene>
    <name evidence="2" type="ORF">MNBD_ALPHA09-549</name>
</gene>
<reference evidence="2" key="1">
    <citation type="submission" date="2018-06" db="EMBL/GenBank/DDBJ databases">
        <authorList>
            <person name="Zhirakovskaya E."/>
        </authorList>
    </citation>
    <scope>NUCLEOTIDE SEQUENCE</scope>
</reference>
<evidence type="ECO:0000259" key="1">
    <source>
        <dbReference type="PROSITE" id="PS51462"/>
    </source>
</evidence>
<sequence>MIGAQTGLSGAEGPFKVSKIDIQVEDRSWAFAEMRQTEIADYFTGLLKLNPTLFNGPMLLADRWAIRGDTFYGQLFWTDFASFLYWRDVHPDGRNDNLADTRNIFGAAAVRSSEGYLLVGEMAAHTANAGRIYGPCGSLDLEDVASARIDIDGAMARELAEETGLDLSLATGMPGYLIWFDGPRVAIVREYRYDANAKLLAARVEAFVAKEPEPELAAIHFLGPNTALEAARMPDYTVAMVRWLFYES</sequence>
<dbReference type="PROSITE" id="PS51462">
    <property type="entry name" value="NUDIX"/>
    <property type="match status" value="1"/>
</dbReference>
<dbReference type="AlphaFoldDB" id="A0A3B0TCG6"/>
<dbReference type="EMBL" id="UOEM01000088">
    <property type="protein sequence ID" value="VAW15738.1"/>
    <property type="molecule type" value="Genomic_DNA"/>
</dbReference>